<dbReference type="Proteomes" id="UP001239445">
    <property type="component" value="Unassembled WGS sequence"/>
</dbReference>
<evidence type="ECO:0000256" key="1">
    <source>
        <dbReference type="SAM" id="MobiDB-lite"/>
    </source>
</evidence>
<accession>A0AAJ0BHJ7</accession>
<dbReference type="AlphaFoldDB" id="A0AAJ0BHJ7"/>
<evidence type="ECO:0000313" key="3">
    <source>
        <dbReference type="Proteomes" id="UP001239445"/>
    </source>
</evidence>
<comment type="caution">
    <text evidence="2">The sequence shown here is derived from an EMBL/GenBank/DDBJ whole genome shotgun (WGS) entry which is preliminary data.</text>
</comment>
<name>A0AAJ0BHJ7_9PEZI</name>
<reference evidence="2" key="1">
    <citation type="submission" date="2023-06" db="EMBL/GenBank/DDBJ databases">
        <title>Genome-scale phylogeny and comparative genomics of the fungal order Sordariales.</title>
        <authorList>
            <consortium name="Lawrence Berkeley National Laboratory"/>
            <person name="Hensen N."/>
            <person name="Bonometti L."/>
            <person name="Westerberg I."/>
            <person name="Brannstrom I.O."/>
            <person name="Guillou S."/>
            <person name="Cros-Aarteil S."/>
            <person name="Calhoun S."/>
            <person name="Haridas S."/>
            <person name="Kuo A."/>
            <person name="Mondo S."/>
            <person name="Pangilinan J."/>
            <person name="Riley R."/>
            <person name="Labutti K."/>
            <person name="Andreopoulos B."/>
            <person name="Lipzen A."/>
            <person name="Chen C."/>
            <person name="Yanf M."/>
            <person name="Daum C."/>
            <person name="Ng V."/>
            <person name="Clum A."/>
            <person name="Steindorff A."/>
            <person name="Ohm R."/>
            <person name="Martin F."/>
            <person name="Silar P."/>
            <person name="Natvig D."/>
            <person name="Lalanne C."/>
            <person name="Gautier V."/>
            <person name="Ament-Velasquez S.L."/>
            <person name="Kruys A."/>
            <person name="Hutchinson M.I."/>
            <person name="Powell A.J."/>
            <person name="Barry K."/>
            <person name="Miller A.N."/>
            <person name="Grigoriev I.V."/>
            <person name="Debuchy R."/>
            <person name="Gladieux P."/>
            <person name="Thoren M.H."/>
            <person name="Johannesson H."/>
        </authorList>
    </citation>
    <scope>NUCLEOTIDE SEQUENCE</scope>
    <source>
        <strain evidence="2">PSN4</strain>
    </source>
</reference>
<dbReference type="EMBL" id="MU839829">
    <property type="protein sequence ID" value="KAK1758356.1"/>
    <property type="molecule type" value="Genomic_DNA"/>
</dbReference>
<evidence type="ECO:0000313" key="2">
    <source>
        <dbReference type="EMBL" id="KAK1758356.1"/>
    </source>
</evidence>
<proteinExistence type="predicted"/>
<organism evidence="2 3">
    <name type="scientific">Echria macrotheca</name>
    <dbReference type="NCBI Taxonomy" id="438768"/>
    <lineage>
        <taxon>Eukaryota</taxon>
        <taxon>Fungi</taxon>
        <taxon>Dikarya</taxon>
        <taxon>Ascomycota</taxon>
        <taxon>Pezizomycotina</taxon>
        <taxon>Sordariomycetes</taxon>
        <taxon>Sordariomycetidae</taxon>
        <taxon>Sordariales</taxon>
        <taxon>Schizotheciaceae</taxon>
        <taxon>Echria</taxon>
    </lineage>
</organism>
<keyword evidence="3" id="KW-1185">Reference proteome</keyword>
<protein>
    <submittedName>
        <fullName evidence="2">Uncharacterized protein</fullName>
    </submittedName>
</protein>
<feature type="region of interest" description="Disordered" evidence="1">
    <location>
        <begin position="234"/>
        <end position="259"/>
    </location>
</feature>
<gene>
    <name evidence="2" type="ORF">QBC47DRAFT_138372</name>
</gene>
<feature type="compositionally biased region" description="Basic and acidic residues" evidence="1">
    <location>
        <begin position="240"/>
        <end position="259"/>
    </location>
</feature>
<sequence>MSEPCVATAVKHATTASRTAAYGQATTGQASSSSLPPTCLGHGWSMDGGYLLCLCIVRAGLRLRAKQPKGVGWETDGQDGLFGSLSHFGTGCRVVTCGKGLMMCLAPWLRTSRSQGGRGPQTLSDLTFHGNPALAFCCSRCGTAWYSNQNITRAAPSVCDVDMNPPCATTPVRTRLVANRASPPCRPSALHRAASWQHIEMAIAGRGIQVELPQTAHGPHPIIFNIGPSRVRAASKSRRLTRERQRKASENERVQSCKP</sequence>